<dbReference type="Gene3D" id="3.90.960.10">
    <property type="entry name" value="YbaK/aminoacyl-tRNA synthetase-associated domain"/>
    <property type="match status" value="1"/>
</dbReference>
<dbReference type="RefSeq" id="WP_069189275.1">
    <property type="nucleotide sequence ID" value="NZ_FLYE01000034.1"/>
</dbReference>
<dbReference type="InterPro" id="IPR036754">
    <property type="entry name" value="YbaK/aa-tRNA-synt-asso_dom_sf"/>
</dbReference>
<evidence type="ECO:0000313" key="6">
    <source>
        <dbReference type="EMBL" id="SCA57005.1"/>
    </source>
</evidence>
<evidence type="ECO:0000256" key="3">
    <source>
        <dbReference type="ARBA" id="ARBA00023239"/>
    </source>
</evidence>
<dbReference type="STRING" id="1867952.MTBPR1_40028"/>
<keyword evidence="2 4" id="KW-0648">Protein biosynthesis</keyword>
<dbReference type="Pfam" id="PF04073">
    <property type="entry name" value="tRNA_edit"/>
    <property type="match status" value="1"/>
</dbReference>
<evidence type="ECO:0000256" key="2">
    <source>
        <dbReference type="ARBA" id="ARBA00022917"/>
    </source>
</evidence>
<feature type="domain" description="YbaK/aminoacyl-tRNA synthetase-associated" evidence="5">
    <location>
        <begin position="29"/>
        <end position="143"/>
    </location>
</feature>
<dbReference type="EMBL" id="FLYE01000034">
    <property type="protein sequence ID" value="SCA57005.1"/>
    <property type="molecule type" value="Genomic_DNA"/>
</dbReference>
<dbReference type="OrthoDB" id="9809296at2"/>
<dbReference type="GO" id="GO:0016829">
    <property type="term" value="F:lyase activity"/>
    <property type="evidence" value="ECO:0007669"/>
    <property type="project" value="UniProtKB-KW"/>
</dbReference>
<dbReference type="NCBIfam" id="TIGR00011">
    <property type="entry name" value="YbaK_EbsC"/>
    <property type="match status" value="1"/>
</dbReference>
<organism evidence="6 7">
    <name type="scientific">Candidatus Terasakiella magnetica</name>
    <dbReference type="NCBI Taxonomy" id="1867952"/>
    <lineage>
        <taxon>Bacteria</taxon>
        <taxon>Pseudomonadati</taxon>
        <taxon>Pseudomonadota</taxon>
        <taxon>Alphaproteobacteria</taxon>
        <taxon>Rhodospirillales</taxon>
        <taxon>Terasakiellaceae</taxon>
        <taxon>Terasakiella</taxon>
    </lineage>
</organism>
<dbReference type="SUPFAM" id="SSF55826">
    <property type="entry name" value="YbaK/ProRS associated domain"/>
    <property type="match status" value="1"/>
</dbReference>
<dbReference type="Proteomes" id="UP000231658">
    <property type="component" value="Unassembled WGS sequence"/>
</dbReference>
<proteinExistence type="inferred from homology"/>
<dbReference type="InterPro" id="IPR007214">
    <property type="entry name" value="YbaK/aa-tRNA-synth-assoc-dom"/>
</dbReference>
<evidence type="ECO:0000256" key="4">
    <source>
        <dbReference type="PIRNR" id="PIRNR006181"/>
    </source>
</evidence>
<accession>A0A1C3RID8</accession>
<dbReference type="InterPro" id="IPR004369">
    <property type="entry name" value="Prolyl-tRNA_editing_YbaK/EbsC"/>
</dbReference>
<keyword evidence="7" id="KW-1185">Reference proteome</keyword>
<name>A0A1C3RID8_9PROT</name>
<dbReference type="PIRSF" id="PIRSF006181">
    <property type="entry name" value="EbsC_YbaK"/>
    <property type="match status" value="1"/>
</dbReference>
<gene>
    <name evidence="6" type="primary">ybaK</name>
    <name evidence="6" type="ORF">MTBPR1_40028</name>
</gene>
<reference evidence="6 7" key="1">
    <citation type="submission" date="2016-07" db="EMBL/GenBank/DDBJ databases">
        <authorList>
            <person name="Lefevre C.T."/>
        </authorList>
    </citation>
    <scope>NUCLEOTIDE SEQUENCE [LARGE SCALE GENOMIC DNA]</scope>
    <source>
        <strain evidence="6">PR1</strain>
    </source>
</reference>
<dbReference type="PANTHER" id="PTHR30411">
    <property type="entry name" value="CYTOPLASMIC PROTEIN"/>
    <property type="match status" value="1"/>
</dbReference>
<comment type="similarity">
    <text evidence="1 4">Belongs to the prolyl-tRNA editing family. YbaK/EbsC subfamily.</text>
</comment>
<dbReference type="EC" id="4.2.-.-" evidence="4"/>
<evidence type="ECO:0000259" key="5">
    <source>
        <dbReference type="Pfam" id="PF04073"/>
    </source>
</evidence>
<evidence type="ECO:0000313" key="7">
    <source>
        <dbReference type="Proteomes" id="UP000231658"/>
    </source>
</evidence>
<sequence>MTPAINLAKKKKIVFELHQYDHDSKADSYGEEAAEKLGLSLEQVFKTLVIATEKNELCVCVVPVAGMLDLKQAAKALKAKKATMAEAKKVQSTTGYVLGGVSPLGQKKQLRTLIDHSAKKFATMFVSAGKRGLEIELSPQDLSNLTRGSFAEIAKL</sequence>
<dbReference type="GO" id="GO:0002161">
    <property type="term" value="F:aminoacyl-tRNA deacylase activity"/>
    <property type="evidence" value="ECO:0007669"/>
    <property type="project" value="InterPro"/>
</dbReference>
<dbReference type="CDD" id="cd00002">
    <property type="entry name" value="YbaK_deacylase"/>
    <property type="match status" value="1"/>
</dbReference>
<evidence type="ECO:0000256" key="1">
    <source>
        <dbReference type="ARBA" id="ARBA00009798"/>
    </source>
</evidence>
<dbReference type="GO" id="GO:0006412">
    <property type="term" value="P:translation"/>
    <property type="evidence" value="ECO:0007669"/>
    <property type="project" value="UniProtKB-KW"/>
</dbReference>
<dbReference type="PANTHER" id="PTHR30411:SF0">
    <property type="entry name" value="CYS-TRNA(PRO)_CYS-TRNA(CYS) DEACYLASE YBAK"/>
    <property type="match status" value="1"/>
</dbReference>
<protein>
    <recommendedName>
        <fullName evidence="4">Cys-tRNA(Pro)/Cys-tRNA(Cys) deacylase</fullName>
        <ecNumber evidence="4">4.2.-.-</ecNumber>
    </recommendedName>
</protein>
<dbReference type="AlphaFoldDB" id="A0A1C3RID8"/>
<keyword evidence="3 4" id="KW-0456">Lyase</keyword>